<reference evidence="5" key="1">
    <citation type="journal article" date="2019" name="Int. J. Syst. Evol. Microbiol.">
        <title>The Global Catalogue of Microorganisms (GCM) 10K type strain sequencing project: providing services to taxonomists for standard genome sequencing and annotation.</title>
        <authorList>
            <consortium name="The Broad Institute Genomics Platform"/>
            <consortium name="The Broad Institute Genome Sequencing Center for Infectious Disease"/>
            <person name="Wu L."/>
            <person name="Ma J."/>
        </authorList>
    </citation>
    <scope>NUCLEOTIDE SEQUENCE [LARGE SCALE GENOMIC DNA]</scope>
    <source>
        <strain evidence="5">CCUG 62952</strain>
    </source>
</reference>
<dbReference type="Pfam" id="PF19313">
    <property type="entry name" value="DUF5916"/>
    <property type="match status" value="1"/>
</dbReference>
<evidence type="ECO:0000259" key="2">
    <source>
        <dbReference type="Pfam" id="PF06452"/>
    </source>
</evidence>
<dbReference type="RefSeq" id="WP_386403430.1">
    <property type="nucleotide sequence ID" value="NZ_JBHTJH010000003.1"/>
</dbReference>
<dbReference type="InterPro" id="IPR010502">
    <property type="entry name" value="Carb-bd_dom_fam9"/>
</dbReference>
<feature type="chain" id="PRO_5047265719" evidence="1">
    <location>
        <begin position="24"/>
        <end position="898"/>
    </location>
</feature>
<keyword evidence="5" id="KW-1185">Reference proteome</keyword>
<dbReference type="Gene3D" id="2.60.40.1190">
    <property type="match status" value="1"/>
</dbReference>
<proteinExistence type="predicted"/>
<comment type="caution">
    <text evidence="4">The sequence shown here is derived from an EMBL/GenBank/DDBJ whole genome shotgun (WGS) entry which is preliminary data.</text>
</comment>
<dbReference type="Proteomes" id="UP001596978">
    <property type="component" value="Unassembled WGS sequence"/>
</dbReference>
<evidence type="ECO:0000259" key="3">
    <source>
        <dbReference type="Pfam" id="PF19313"/>
    </source>
</evidence>
<protein>
    <submittedName>
        <fullName evidence="4">DUF5916 domain-containing protein</fullName>
    </submittedName>
</protein>
<name>A0ABW3CVJ0_9FLAO</name>
<feature type="signal peptide" evidence="1">
    <location>
        <begin position="1"/>
        <end position="23"/>
    </location>
</feature>
<organism evidence="4 5">
    <name type="scientific">Sungkyunkwania multivorans</name>
    <dbReference type="NCBI Taxonomy" id="1173618"/>
    <lineage>
        <taxon>Bacteria</taxon>
        <taxon>Pseudomonadati</taxon>
        <taxon>Bacteroidota</taxon>
        <taxon>Flavobacteriia</taxon>
        <taxon>Flavobacteriales</taxon>
        <taxon>Flavobacteriaceae</taxon>
        <taxon>Sungkyunkwania</taxon>
    </lineage>
</organism>
<evidence type="ECO:0000313" key="4">
    <source>
        <dbReference type="EMBL" id="MFD0861082.1"/>
    </source>
</evidence>
<dbReference type="Pfam" id="PF06452">
    <property type="entry name" value="CBM9_1"/>
    <property type="match status" value="1"/>
</dbReference>
<sequence>MRFFHQSIVIVVLLLTSFSWVSAQQSVAPKSLEVPKRIYTTKALNGQEAPIIDGIIDETAWDNVEWTGDYIENRPDENTQPSVQTKFKIIYDKKYLYIAYRCYDPEPDKIERRLSRRDGFAGDWVEMNIDSYHDKRSGFSFTITAAGVKGDEFISNNGNNWDGSWNPVWYTATNIDEEGWTAEVKIPLSQLRFGKAEEQVWGLQSTRRFFREEERSVWQRVPQDAAGWVSEFGELHGLVDLEPQKQLEIQPFVLSSAETFEKEEGNPFRDGKDQMVNVGIDGKVGVTNDLTLDFTINPDFGQVEADPSAIALDGFQIFFREQRPFFVENANIFNYNFSNSQAGNTFGFDNLFYSRRIGRNPNGSANLGTNEYADQPENTTIWGAAKFSGKTKNGWSIGILESVTAREKAEIVEIDPNTDQRIDGREEVVEPLTNYFVGRLQKDFNDRNSFIGGIFTATNRDALSENVSFLHRRAYTGGLDFKHQWDNRAWYLGGNLVMSHVEGSPEAIQNTQESITHLFQRVDADHVRVDPNRTSLTGTGGNLQIGKIGKGHWRFESGMTWRSPELELNDIGFQRQADDIRHYTWAGYRTLKPDKTFRNLGLNYNHWVAWDFEGNNNLVGFNVNSWANFINNWFANIGGNITPVRYSNFALRGGPRLRFTGDYNYWNNIGTDNRKKVRFNLSNGGGKAFDNSTSFFRIGGGISYQPTNSLRVSLNPSYSLNNDQLQYVDNLEVGNEVRYLNATIDQRTLSMSMRLNYTINPNMTLQYWGQPFISRGRYSNFKHVTDPIADRFEDRFDQYDETQLTFDPNSDVYFVDEDADGTVDYSFGNPDFAFVQWRSNLVFRWEYIPGSEIFLVWSQNGGGGGDPADPLLTSLRTQILDQTIENIFLLKVTYRFIL</sequence>
<evidence type="ECO:0000256" key="1">
    <source>
        <dbReference type="SAM" id="SignalP"/>
    </source>
</evidence>
<accession>A0ABW3CVJ0</accession>
<feature type="domain" description="DUF5916" evidence="3">
    <location>
        <begin position="246"/>
        <end position="894"/>
    </location>
</feature>
<dbReference type="EMBL" id="JBHTJH010000003">
    <property type="protein sequence ID" value="MFD0861082.1"/>
    <property type="molecule type" value="Genomic_DNA"/>
</dbReference>
<keyword evidence="1" id="KW-0732">Signal</keyword>
<dbReference type="SUPFAM" id="SSF49344">
    <property type="entry name" value="CBD9-like"/>
    <property type="match status" value="1"/>
</dbReference>
<dbReference type="InterPro" id="IPR045670">
    <property type="entry name" value="DUF5916"/>
</dbReference>
<feature type="domain" description="Carbohydrate-binding" evidence="2">
    <location>
        <begin position="52"/>
        <end position="204"/>
    </location>
</feature>
<evidence type="ECO:0000313" key="5">
    <source>
        <dbReference type="Proteomes" id="UP001596978"/>
    </source>
</evidence>
<dbReference type="CDD" id="cd09618">
    <property type="entry name" value="CBM9_like_2"/>
    <property type="match status" value="1"/>
</dbReference>
<gene>
    <name evidence="4" type="ORF">ACFQ1M_02585</name>
</gene>